<dbReference type="CDD" id="cd09272">
    <property type="entry name" value="RNase_HI_RT_Ty1"/>
    <property type="match status" value="1"/>
</dbReference>
<gene>
    <name evidence="1" type="ORF">FSB_LOCUS6648</name>
</gene>
<dbReference type="AlphaFoldDB" id="A0A2N9EIK4"/>
<accession>A0A2N9EIK4</accession>
<reference evidence="1" key="1">
    <citation type="submission" date="2018-02" db="EMBL/GenBank/DDBJ databases">
        <authorList>
            <person name="Cohen D.B."/>
            <person name="Kent A.D."/>
        </authorList>
    </citation>
    <scope>NUCLEOTIDE SEQUENCE</scope>
</reference>
<organism evidence="1">
    <name type="scientific">Fagus sylvatica</name>
    <name type="common">Beechnut</name>
    <dbReference type="NCBI Taxonomy" id="28930"/>
    <lineage>
        <taxon>Eukaryota</taxon>
        <taxon>Viridiplantae</taxon>
        <taxon>Streptophyta</taxon>
        <taxon>Embryophyta</taxon>
        <taxon>Tracheophyta</taxon>
        <taxon>Spermatophyta</taxon>
        <taxon>Magnoliopsida</taxon>
        <taxon>eudicotyledons</taxon>
        <taxon>Gunneridae</taxon>
        <taxon>Pentapetalae</taxon>
        <taxon>rosids</taxon>
        <taxon>fabids</taxon>
        <taxon>Fagales</taxon>
        <taxon>Fagaceae</taxon>
        <taxon>Fagus</taxon>
    </lineage>
</organism>
<evidence type="ECO:0008006" key="2">
    <source>
        <dbReference type="Google" id="ProtNLM"/>
    </source>
</evidence>
<dbReference type="PANTHER" id="PTHR47481">
    <property type="match status" value="1"/>
</dbReference>
<protein>
    <recommendedName>
        <fullName evidence="2">Reverse transcriptase Ty1/copia-type domain-containing protein</fullName>
    </recommendedName>
</protein>
<dbReference type="Pfam" id="PF14223">
    <property type="entry name" value="Retrotran_gag_2"/>
    <property type="match status" value="1"/>
</dbReference>
<evidence type="ECO:0000313" key="1">
    <source>
        <dbReference type="EMBL" id="SPC78766.1"/>
    </source>
</evidence>
<dbReference type="EMBL" id="OIVN01000347">
    <property type="protein sequence ID" value="SPC78766.1"/>
    <property type="molecule type" value="Genomic_DNA"/>
</dbReference>
<sequence length="590" mass="65821">MLWKFQITSTFKAYKLLDVVDGSYPCPEMYTQDSNGDATFVLNPDFLLWDTKDQALISMINATLSPLALALVIGQKSTKGVWDTLEKRYTSFSRSNILGLKCDLNNIKKNNDSILVYMQKLKECKYKLEAVGFFIEDEKLLNIALDGLPTKFYTFYWTLTWYWSHPLGVRPIGLIAKWKSLKNNIESSKESMHLAMLGTGPKSNIGKHPSTKLAAMAFSSSASTSNCWVSNSGATDHFMPDLANIQQAKEYNRNDGVTVRNGQTFPITHTGPYSSHNPHTPSSNVIDPTPSSPPIVSTHTPSIPPIPESIPFPEPITTTSTSSNPIYLPSNPSPHASHSTIIPSIFVPTSTNTHPMQTRLKSGIFKPKMTYTSTLPNYLDVEPPSFSIASALTPWVVAMEDENSTLHRQGTLTLVPPAPSQNIVGCKWVYKIKRHVDGNAFLHGFLKEDVYMAQPQGFIDPSKPDYVSKKQCTVSHSSTEAEYQSLASATVESFWIRMVLKDFGVFLLDLSLLWCNNHSTLALPSNPMFHAQTKHIEVDYNFVQEKVVCRDIVVKFVSTTDQLADILTKCLPSLGFTQLRDNLLLPFRPP</sequence>
<name>A0A2N9EIK4_FAGSY</name>
<proteinExistence type="predicted"/>
<dbReference type="PANTHER" id="PTHR47481:SF31">
    <property type="entry name" value="OS01G0873500 PROTEIN"/>
    <property type="match status" value="1"/>
</dbReference>